<organism evidence="2">
    <name type="scientific">hydrothermal vent metagenome</name>
    <dbReference type="NCBI Taxonomy" id="652676"/>
    <lineage>
        <taxon>unclassified sequences</taxon>
        <taxon>metagenomes</taxon>
        <taxon>ecological metagenomes</taxon>
    </lineage>
</organism>
<dbReference type="Pfam" id="PF01844">
    <property type="entry name" value="HNH"/>
    <property type="match status" value="1"/>
</dbReference>
<gene>
    <name evidence="2" type="ORF">MNBD_NITROSPINAE02-323</name>
</gene>
<dbReference type="InterPro" id="IPR002711">
    <property type="entry name" value="HNH"/>
</dbReference>
<dbReference type="InterPro" id="IPR052892">
    <property type="entry name" value="NA-targeting_endonuclease"/>
</dbReference>
<accession>A0A3B1BJF9</accession>
<proteinExistence type="predicted"/>
<dbReference type="GO" id="GO:0008270">
    <property type="term" value="F:zinc ion binding"/>
    <property type="evidence" value="ECO:0007669"/>
    <property type="project" value="InterPro"/>
</dbReference>
<dbReference type="GO" id="GO:0004519">
    <property type="term" value="F:endonuclease activity"/>
    <property type="evidence" value="ECO:0007669"/>
    <property type="project" value="UniProtKB-KW"/>
</dbReference>
<feature type="domain" description="HNH nuclease" evidence="1">
    <location>
        <begin position="72"/>
        <end position="123"/>
    </location>
</feature>
<dbReference type="AlphaFoldDB" id="A0A3B1BJF9"/>
<keyword evidence="2" id="KW-0540">Nuclease</keyword>
<dbReference type="GO" id="GO:0003676">
    <property type="term" value="F:nucleic acid binding"/>
    <property type="evidence" value="ECO:0007669"/>
    <property type="project" value="InterPro"/>
</dbReference>
<protein>
    <submittedName>
        <fullName evidence="2">HNH endonuclease family protein</fullName>
    </submittedName>
</protein>
<dbReference type="InterPro" id="IPR003615">
    <property type="entry name" value="HNH_nuc"/>
</dbReference>
<keyword evidence="2" id="KW-0255">Endonuclease</keyword>
<evidence type="ECO:0000259" key="1">
    <source>
        <dbReference type="SMART" id="SM00507"/>
    </source>
</evidence>
<dbReference type="CDD" id="cd00085">
    <property type="entry name" value="HNHc"/>
    <property type="match status" value="1"/>
</dbReference>
<dbReference type="SMART" id="SM00507">
    <property type="entry name" value="HNHc"/>
    <property type="match status" value="1"/>
</dbReference>
<dbReference type="Gene3D" id="1.10.30.50">
    <property type="match status" value="1"/>
</dbReference>
<dbReference type="PANTHER" id="PTHR33877">
    <property type="entry name" value="SLL1193 PROTEIN"/>
    <property type="match status" value="1"/>
</dbReference>
<sequence>MIDPRTLVLNNTFEPLQFTGARRALVMVILGKAEPLESDGFYARTVTTSYRLPTVIRLHRYIRRPNRFGVAFSKKNVFRRDNFSCQYCGSREKELTIDHIIPKSLGGTSDWENVVTACRACNLMKGNKLLKVTGLRLDKPPRKPRFLIYPSSIPAHHPKSHEEIWAKYLSFSKW</sequence>
<name>A0A3B1BJF9_9ZZZZ</name>
<dbReference type="PANTHER" id="PTHR33877:SF2">
    <property type="entry name" value="OS07G0170200 PROTEIN"/>
    <property type="match status" value="1"/>
</dbReference>
<evidence type="ECO:0000313" key="2">
    <source>
        <dbReference type="EMBL" id="VAX16252.1"/>
    </source>
</evidence>
<keyword evidence="2" id="KW-0378">Hydrolase</keyword>
<dbReference type="EMBL" id="UOGE01000004">
    <property type="protein sequence ID" value="VAX16252.1"/>
    <property type="molecule type" value="Genomic_DNA"/>
</dbReference>
<reference evidence="2" key="1">
    <citation type="submission" date="2018-06" db="EMBL/GenBank/DDBJ databases">
        <authorList>
            <person name="Zhirakovskaya E."/>
        </authorList>
    </citation>
    <scope>NUCLEOTIDE SEQUENCE</scope>
</reference>